<dbReference type="PROSITE" id="PS00457">
    <property type="entry name" value="NA_SOLUT_SYMP_2"/>
    <property type="match status" value="1"/>
</dbReference>
<dbReference type="InterPro" id="IPR038377">
    <property type="entry name" value="Na/Glc_symporter_sf"/>
</dbReference>
<dbReference type="AlphaFoldDB" id="A0A6L2PZU2"/>
<comment type="caution">
    <text evidence="9">The sequence shown here is derived from an EMBL/GenBank/DDBJ whole genome shotgun (WGS) entry which is preliminary data.</text>
</comment>
<feature type="transmembrane region" description="Helical" evidence="8">
    <location>
        <begin position="571"/>
        <end position="591"/>
    </location>
</feature>
<reference evidence="10" key="1">
    <citation type="submission" date="2020-01" db="EMBL/GenBank/DDBJ databases">
        <title>Draft genome sequence of the Termite Coptotermes fromosanus.</title>
        <authorList>
            <person name="Itakura S."/>
            <person name="Yosikawa Y."/>
            <person name="Umezawa K."/>
        </authorList>
    </citation>
    <scope>NUCLEOTIDE SEQUENCE [LARGE SCALE GENOMIC DNA]</scope>
</reference>
<feature type="transmembrane region" description="Helical" evidence="8">
    <location>
        <begin position="40"/>
        <end position="62"/>
    </location>
</feature>
<evidence type="ECO:0000256" key="7">
    <source>
        <dbReference type="SAM" id="MobiDB-lite"/>
    </source>
</evidence>
<evidence type="ECO:0000313" key="10">
    <source>
        <dbReference type="Proteomes" id="UP000502823"/>
    </source>
</evidence>
<dbReference type="Pfam" id="PF00474">
    <property type="entry name" value="SSF"/>
    <property type="match status" value="1"/>
</dbReference>
<feature type="transmembrane region" description="Helical" evidence="8">
    <location>
        <begin position="347"/>
        <end position="369"/>
    </location>
</feature>
<comment type="similarity">
    <text evidence="2 6">Belongs to the sodium:solute symporter (SSF) (TC 2.A.21) family.</text>
</comment>
<evidence type="ECO:0000256" key="5">
    <source>
        <dbReference type="ARBA" id="ARBA00023136"/>
    </source>
</evidence>
<evidence type="ECO:0000256" key="4">
    <source>
        <dbReference type="ARBA" id="ARBA00022989"/>
    </source>
</evidence>
<protein>
    <recommendedName>
        <fullName evidence="11">Sodium/myo-inositol cotransporter</fullName>
    </recommendedName>
</protein>
<feature type="transmembrane region" description="Helical" evidence="8">
    <location>
        <begin position="74"/>
        <end position="98"/>
    </location>
</feature>
<dbReference type="PANTHER" id="PTHR11819:SF150">
    <property type="entry name" value="SODIUM_MYO-INOSITOL COTRANSPORTER"/>
    <property type="match status" value="1"/>
</dbReference>
<evidence type="ECO:0000256" key="1">
    <source>
        <dbReference type="ARBA" id="ARBA00004141"/>
    </source>
</evidence>
<gene>
    <name evidence="9" type="ORF">Cfor_04811</name>
</gene>
<dbReference type="PROSITE" id="PS50283">
    <property type="entry name" value="NA_SOLUT_SYMP_3"/>
    <property type="match status" value="1"/>
</dbReference>
<dbReference type="InterPro" id="IPR001734">
    <property type="entry name" value="Na/solute_symporter"/>
</dbReference>
<keyword evidence="10" id="KW-1185">Reference proteome</keyword>
<feature type="transmembrane region" description="Helical" evidence="8">
    <location>
        <begin position="105"/>
        <end position="126"/>
    </location>
</feature>
<evidence type="ECO:0000256" key="2">
    <source>
        <dbReference type="ARBA" id="ARBA00006434"/>
    </source>
</evidence>
<comment type="subcellular location">
    <subcellularLocation>
        <location evidence="1">Membrane</location>
        <topology evidence="1">Multi-pass membrane protein</topology>
    </subcellularLocation>
</comment>
<feature type="transmembrane region" description="Helical" evidence="8">
    <location>
        <begin position="166"/>
        <end position="185"/>
    </location>
</feature>
<dbReference type="Proteomes" id="UP000502823">
    <property type="component" value="Unassembled WGS sequence"/>
</dbReference>
<dbReference type="GO" id="GO:0005886">
    <property type="term" value="C:plasma membrane"/>
    <property type="evidence" value="ECO:0007669"/>
    <property type="project" value="TreeGrafter"/>
</dbReference>
<keyword evidence="3 8" id="KW-0812">Transmembrane</keyword>
<evidence type="ECO:0008006" key="11">
    <source>
        <dbReference type="Google" id="ProtNLM"/>
    </source>
</evidence>
<feature type="transmembrane region" description="Helical" evidence="8">
    <location>
        <begin position="376"/>
        <end position="398"/>
    </location>
</feature>
<evidence type="ECO:0000313" key="9">
    <source>
        <dbReference type="EMBL" id="GFG38141.1"/>
    </source>
</evidence>
<dbReference type="EMBL" id="BLKM01000758">
    <property type="protein sequence ID" value="GFG38141.1"/>
    <property type="molecule type" value="Genomic_DNA"/>
</dbReference>
<dbReference type="Gene3D" id="1.20.1730.10">
    <property type="entry name" value="Sodium/glucose cotransporter"/>
    <property type="match status" value="1"/>
</dbReference>
<dbReference type="InterPro" id="IPR018212">
    <property type="entry name" value="Na/solute_symporter_CS"/>
</dbReference>
<feature type="transmembrane region" description="Helical" evidence="8">
    <location>
        <begin position="418"/>
        <end position="440"/>
    </location>
</feature>
<feature type="region of interest" description="Disordered" evidence="7">
    <location>
        <begin position="525"/>
        <end position="550"/>
    </location>
</feature>
<feature type="transmembrane region" description="Helical" evidence="8">
    <location>
        <begin position="314"/>
        <end position="335"/>
    </location>
</feature>
<proteinExistence type="inferred from homology"/>
<feature type="transmembrane region" description="Helical" evidence="8">
    <location>
        <begin position="206"/>
        <end position="226"/>
    </location>
</feature>
<keyword evidence="5 8" id="KW-0472">Membrane</keyword>
<evidence type="ECO:0000256" key="3">
    <source>
        <dbReference type="ARBA" id="ARBA00022692"/>
    </source>
</evidence>
<evidence type="ECO:0000256" key="6">
    <source>
        <dbReference type="RuleBase" id="RU362091"/>
    </source>
</evidence>
<sequence length="620" mass="70224">MVDKARSSCKNYSDVNVANLQVCTLPEYMMKRFGGTRIRVYLATLSLILYIFTKISVNIYSGSLFIQQAMGWNIWYSIVLLLCLTYICSAIGGLAAVIYMETLQFFIIISGSLIVMVSGFMAVGGWRELVVRYLQAVPSETYPNTTCGIPRQDSWIMLRDPIHSDMPWPGFLLGQTPSSIWYWCADQLMVQRALAAKSLSHAQGGTLLAGYVKILPVFIMVLPGMISRVLFPDEVACVKPEICEKICGNPVSCSNNAYPRLVLGILPSGLRGVMLAVMLAALMSDLSSVFNSAGTLFTMDMWKRVRKQATTKELLIVSKVFIGVLVLVSIIWIPIIQKTQGGQLYIYIQSIGAYLAPPIAAVYCLALAWPRVNEQGAFWGLMTGLIIGLTRMALDFSFPEPHCYEEDTRPVIITKVHYMYFAMLLFWTTILLAVVVSFLTKPVPEYRLIRTTYRTRFDQRKRKDDDQPMGVEELELMMVAQRKAIKNEIDGDVNKLPDKTCKKPSLILRVLRWVCGIETEPEKEQRLARDAQDRLDQERNPEREQRLTREAEDQLRLKKVNRLGQTPREKCVLNTCLAIIITVAVTLYAFFSINPLSEEETQHLRMEAYNHSLYRGNSTS</sequence>
<name>A0A6L2PZU2_COPFO</name>
<accession>A0A6L2PZU2</accession>
<feature type="transmembrane region" description="Helical" evidence="8">
    <location>
        <begin position="273"/>
        <end position="293"/>
    </location>
</feature>
<dbReference type="NCBIfam" id="TIGR00813">
    <property type="entry name" value="sss"/>
    <property type="match status" value="1"/>
</dbReference>
<dbReference type="OrthoDB" id="6132759at2759"/>
<dbReference type="GO" id="GO:0005412">
    <property type="term" value="F:D-glucose:sodium symporter activity"/>
    <property type="evidence" value="ECO:0007669"/>
    <property type="project" value="TreeGrafter"/>
</dbReference>
<dbReference type="InParanoid" id="A0A6L2PZU2"/>
<evidence type="ECO:0000256" key="8">
    <source>
        <dbReference type="SAM" id="Phobius"/>
    </source>
</evidence>
<dbReference type="PANTHER" id="PTHR11819">
    <property type="entry name" value="SOLUTE CARRIER FAMILY 5"/>
    <property type="match status" value="1"/>
</dbReference>
<keyword evidence="4 8" id="KW-1133">Transmembrane helix</keyword>
<organism evidence="9 10">
    <name type="scientific">Coptotermes formosanus</name>
    <name type="common">Formosan subterranean termite</name>
    <dbReference type="NCBI Taxonomy" id="36987"/>
    <lineage>
        <taxon>Eukaryota</taxon>
        <taxon>Metazoa</taxon>
        <taxon>Ecdysozoa</taxon>
        <taxon>Arthropoda</taxon>
        <taxon>Hexapoda</taxon>
        <taxon>Insecta</taxon>
        <taxon>Pterygota</taxon>
        <taxon>Neoptera</taxon>
        <taxon>Polyneoptera</taxon>
        <taxon>Dictyoptera</taxon>
        <taxon>Blattodea</taxon>
        <taxon>Blattoidea</taxon>
        <taxon>Termitoidae</taxon>
        <taxon>Rhinotermitidae</taxon>
        <taxon>Coptotermes</taxon>
    </lineage>
</organism>